<dbReference type="Proteomes" id="UP001597073">
    <property type="component" value="Unassembled WGS sequence"/>
</dbReference>
<name>A0ABW2ZB17_9SPHI</name>
<evidence type="ECO:0000313" key="2">
    <source>
        <dbReference type="Proteomes" id="UP001597073"/>
    </source>
</evidence>
<keyword evidence="2" id="KW-1185">Reference proteome</keyword>
<dbReference type="EMBL" id="JBHTIA010000003">
    <property type="protein sequence ID" value="MFD0763569.1"/>
    <property type="molecule type" value="Genomic_DNA"/>
</dbReference>
<accession>A0ABW2ZB17</accession>
<dbReference type="Pfam" id="PF18616">
    <property type="entry name" value="CdiI_3"/>
    <property type="match status" value="1"/>
</dbReference>
<dbReference type="InterPro" id="IPR040547">
    <property type="entry name" value="CdiI"/>
</dbReference>
<dbReference type="CDD" id="cd20691">
    <property type="entry name" value="CdiI_EC536-like"/>
    <property type="match status" value="1"/>
</dbReference>
<comment type="caution">
    <text evidence="1">The sequence shown here is derived from an EMBL/GenBank/DDBJ whole genome shotgun (WGS) entry which is preliminary data.</text>
</comment>
<proteinExistence type="predicted"/>
<evidence type="ECO:0000313" key="1">
    <source>
        <dbReference type="EMBL" id="MFD0763569.1"/>
    </source>
</evidence>
<dbReference type="RefSeq" id="WP_377137775.1">
    <property type="nucleotide sequence ID" value="NZ_JBHTIA010000003.1"/>
</dbReference>
<organism evidence="1 2">
    <name type="scientific">Mucilaginibacter lutimaris</name>
    <dbReference type="NCBI Taxonomy" id="931629"/>
    <lineage>
        <taxon>Bacteria</taxon>
        <taxon>Pseudomonadati</taxon>
        <taxon>Bacteroidota</taxon>
        <taxon>Sphingobacteriia</taxon>
        <taxon>Sphingobacteriales</taxon>
        <taxon>Sphingobacteriaceae</taxon>
        <taxon>Mucilaginibacter</taxon>
    </lineage>
</organism>
<protein>
    <submittedName>
        <fullName evidence="1">Contact-dependent growth inhibition system immunity protein</fullName>
    </submittedName>
</protein>
<gene>
    <name evidence="1" type="ORF">ACFQZI_01805</name>
</gene>
<reference evidence="2" key="1">
    <citation type="journal article" date="2019" name="Int. J. Syst. Evol. Microbiol.">
        <title>The Global Catalogue of Microorganisms (GCM) 10K type strain sequencing project: providing services to taxonomists for standard genome sequencing and annotation.</title>
        <authorList>
            <consortium name="The Broad Institute Genomics Platform"/>
            <consortium name="The Broad Institute Genome Sequencing Center for Infectious Disease"/>
            <person name="Wu L."/>
            <person name="Ma J."/>
        </authorList>
    </citation>
    <scope>NUCLEOTIDE SEQUENCE [LARGE SCALE GENOMIC DNA]</scope>
    <source>
        <strain evidence="2">CCUG 60742</strain>
    </source>
</reference>
<sequence length="132" mass="15483">MENNWRYKSLENLENRRVTVAKDSTTVVKRCTQLFGKPLNEYSIEDMRIMLGQQFGLDYLIPLVLEQLKIDILSEGDYYPGDLLTAILKVNITFWTKNNLLLKELIDLIKSNQKVLFKSEIPVHLLGQYYQQ</sequence>